<dbReference type="RefSeq" id="WP_109926124.1">
    <property type="nucleotide sequence ID" value="NZ_QGNZ01000003.1"/>
</dbReference>
<feature type="domain" description="RagB/SusD" evidence="7">
    <location>
        <begin position="318"/>
        <end position="493"/>
    </location>
</feature>
<evidence type="ECO:0000313" key="10">
    <source>
        <dbReference type="Proteomes" id="UP000245379"/>
    </source>
</evidence>
<feature type="domain" description="SusD-like N-terminal" evidence="8">
    <location>
        <begin position="30"/>
        <end position="229"/>
    </location>
</feature>
<reference evidence="9 10" key="1">
    <citation type="submission" date="2018-05" db="EMBL/GenBank/DDBJ databases">
        <title>Pedobacter paludis sp. nov., isolated from wetland soil.</title>
        <authorList>
            <person name="Zhang Y."/>
            <person name="Wang G."/>
        </authorList>
    </citation>
    <scope>NUCLEOTIDE SEQUENCE [LARGE SCALE GENOMIC DNA]</scope>
    <source>
        <strain evidence="9 10">KCTC22721</strain>
    </source>
</reference>
<dbReference type="OrthoDB" id="618454at2"/>
<protein>
    <submittedName>
        <fullName evidence="9">RagB/SusD family nutrient uptake outer membrane protein</fullName>
    </submittedName>
</protein>
<proteinExistence type="inferred from homology"/>
<keyword evidence="10" id="KW-1185">Reference proteome</keyword>
<comment type="subcellular location">
    <subcellularLocation>
        <location evidence="1">Cell outer membrane</location>
    </subcellularLocation>
</comment>
<keyword evidence="3 6" id="KW-0732">Signal</keyword>
<keyword evidence="4" id="KW-0472">Membrane</keyword>
<evidence type="ECO:0000259" key="8">
    <source>
        <dbReference type="Pfam" id="PF14322"/>
    </source>
</evidence>
<keyword evidence="5" id="KW-0998">Cell outer membrane</keyword>
<gene>
    <name evidence="9" type="ORF">DHW03_12145</name>
</gene>
<sequence length="493" mass="53834">MKTNKNNYIQKIGLIALCSTILIMPACKKDFLNVDPQAKQPATTFFKSQDDATKAVNSIYGNLRSWENTAFPALAIESIPGDDAEKGSSVNDASFLNNFDNFSAGSTEGQLAGFWTGQYQNINLCNQVIDNIPAISMDASLKARYLSEAKFVRAYSYFRLVRAFGDVPLRLNVPKDASEFNIPRTPKAQVYAAIEKDLDDAAAGLPQSYASADLGRATKGAALALHAKVAMYQAKWDQVLALTNTVMTLGYNLFPNYEQSFRLNNENNVESIFEIQCEIIPSIEGSATSQYSQVQGVRGSVAGWGFNVPTATLAAAYEAGDTRRDATIIFRGETTPQGDIIPATGDNPMYNQKSYVPFSLIITGFNEGAQQNVRVLRFADVLLMNAEAANELGNTSQAQTSLNRVRARARGGVIGVLPDVTTTDKVALRQAIWKERQVELAMESDRYFDVIRQGRGTAVFGAKGWKAGKNEVWPIPSTEIDLSAGTLTQNPGY</sequence>
<name>A0A317ENB2_9SPHI</name>
<comment type="similarity">
    <text evidence="2">Belongs to the SusD family.</text>
</comment>
<dbReference type="Pfam" id="PF07980">
    <property type="entry name" value="SusD_RagB"/>
    <property type="match status" value="1"/>
</dbReference>
<dbReference type="CDD" id="cd08977">
    <property type="entry name" value="SusD"/>
    <property type="match status" value="1"/>
</dbReference>
<evidence type="ECO:0000256" key="1">
    <source>
        <dbReference type="ARBA" id="ARBA00004442"/>
    </source>
</evidence>
<evidence type="ECO:0000259" key="7">
    <source>
        <dbReference type="Pfam" id="PF07980"/>
    </source>
</evidence>
<feature type="signal peptide" evidence="6">
    <location>
        <begin position="1"/>
        <end position="28"/>
    </location>
</feature>
<dbReference type="Pfam" id="PF14322">
    <property type="entry name" value="SusD-like_3"/>
    <property type="match status" value="1"/>
</dbReference>
<evidence type="ECO:0000256" key="4">
    <source>
        <dbReference type="ARBA" id="ARBA00023136"/>
    </source>
</evidence>
<dbReference type="Gene3D" id="1.25.40.390">
    <property type="match status" value="1"/>
</dbReference>
<comment type="caution">
    <text evidence="9">The sequence shown here is derived from an EMBL/GenBank/DDBJ whole genome shotgun (WGS) entry which is preliminary data.</text>
</comment>
<dbReference type="SUPFAM" id="SSF48452">
    <property type="entry name" value="TPR-like"/>
    <property type="match status" value="1"/>
</dbReference>
<dbReference type="EMBL" id="QGNZ01000003">
    <property type="protein sequence ID" value="PWS26776.1"/>
    <property type="molecule type" value="Genomic_DNA"/>
</dbReference>
<dbReference type="InterPro" id="IPR033985">
    <property type="entry name" value="SusD-like_N"/>
</dbReference>
<dbReference type="AlphaFoldDB" id="A0A317ENB2"/>
<evidence type="ECO:0000256" key="3">
    <source>
        <dbReference type="ARBA" id="ARBA00022729"/>
    </source>
</evidence>
<dbReference type="GO" id="GO:0009279">
    <property type="term" value="C:cell outer membrane"/>
    <property type="evidence" value="ECO:0007669"/>
    <property type="project" value="UniProtKB-SubCell"/>
</dbReference>
<evidence type="ECO:0000256" key="2">
    <source>
        <dbReference type="ARBA" id="ARBA00006275"/>
    </source>
</evidence>
<dbReference type="InterPro" id="IPR011990">
    <property type="entry name" value="TPR-like_helical_dom_sf"/>
</dbReference>
<organism evidence="9 10">
    <name type="scientific">Pedobacter yonginense</name>
    <dbReference type="NCBI Taxonomy" id="651869"/>
    <lineage>
        <taxon>Bacteria</taxon>
        <taxon>Pseudomonadati</taxon>
        <taxon>Bacteroidota</taxon>
        <taxon>Sphingobacteriia</taxon>
        <taxon>Sphingobacteriales</taxon>
        <taxon>Sphingobacteriaceae</taxon>
        <taxon>Pedobacter</taxon>
    </lineage>
</organism>
<evidence type="ECO:0000256" key="5">
    <source>
        <dbReference type="ARBA" id="ARBA00023237"/>
    </source>
</evidence>
<evidence type="ECO:0000256" key="6">
    <source>
        <dbReference type="SAM" id="SignalP"/>
    </source>
</evidence>
<feature type="chain" id="PRO_5016436415" evidence="6">
    <location>
        <begin position="29"/>
        <end position="493"/>
    </location>
</feature>
<accession>A0A317ENB2</accession>
<evidence type="ECO:0000313" key="9">
    <source>
        <dbReference type="EMBL" id="PWS26776.1"/>
    </source>
</evidence>
<dbReference type="InterPro" id="IPR012944">
    <property type="entry name" value="SusD_RagB_dom"/>
</dbReference>
<dbReference type="Proteomes" id="UP000245379">
    <property type="component" value="Unassembled WGS sequence"/>
</dbReference>